<evidence type="ECO:0000313" key="2">
    <source>
        <dbReference type="EMBL" id="RKH54931.1"/>
    </source>
</evidence>
<proteinExistence type="predicted"/>
<feature type="domain" description="Contractile injection system tube protein N-terminal" evidence="1">
    <location>
        <begin position="26"/>
        <end position="172"/>
    </location>
</feature>
<organism evidence="2 3">
    <name type="scientific">Corallococcus aberystwythensis</name>
    <dbReference type="NCBI Taxonomy" id="2316722"/>
    <lineage>
        <taxon>Bacteria</taxon>
        <taxon>Pseudomonadati</taxon>
        <taxon>Myxococcota</taxon>
        <taxon>Myxococcia</taxon>
        <taxon>Myxococcales</taxon>
        <taxon>Cystobacterineae</taxon>
        <taxon>Myxococcaceae</taxon>
        <taxon>Corallococcus</taxon>
    </lineage>
</organism>
<reference evidence="3" key="1">
    <citation type="submission" date="2018-09" db="EMBL/GenBank/DDBJ databases">
        <authorList>
            <person name="Livingstone P.G."/>
            <person name="Whitworth D.E."/>
        </authorList>
    </citation>
    <scope>NUCLEOTIDE SEQUENCE [LARGE SCALE GENOMIC DNA]</scope>
    <source>
        <strain evidence="3">AB050A</strain>
    </source>
</reference>
<gene>
    <name evidence="2" type="ORF">D7W81_37365</name>
</gene>
<dbReference type="EMBL" id="RAWK01000358">
    <property type="protein sequence ID" value="RKH54931.1"/>
    <property type="molecule type" value="Genomic_DNA"/>
</dbReference>
<comment type="caution">
    <text evidence="2">The sequence shown here is derived from an EMBL/GenBank/DDBJ whole genome shotgun (WGS) entry which is preliminary data.</text>
</comment>
<keyword evidence="3" id="KW-1185">Reference proteome</keyword>
<dbReference type="OrthoDB" id="661223at2"/>
<accession>A0A3A8PJU4</accession>
<dbReference type="AlphaFoldDB" id="A0A3A8PJU4"/>
<dbReference type="Pfam" id="PF19266">
    <property type="entry name" value="CIS_tube"/>
    <property type="match status" value="1"/>
</dbReference>
<sequence length="221" mass="23490">MTTLFDPALKTLMGSLVILPATGGSRQVIVFQLNPASLRRRLEPQLVGGDRQSQSSRLMYAAAPTESIDVELEIDATLQLSPGPGQPASADIRPQLAALETLLYPSTTQVQTTQTLLQAGTLEIGPYLAPTVVFTWGTTRAVPVKLTSYSVTEEAFLASLAPIRARVSLSMQVLSYSDVSPQDPAFSLFMAYQSAKQQQAASGGYSSASQQVIGVDPNSLG</sequence>
<dbReference type="InterPro" id="IPR045361">
    <property type="entry name" value="CIS_tube_prot_N"/>
</dbReference>
<evidence type="ECO:0000313" key="3">
    <source>
        <dbReference type="Proteomes" id="UP000267003"/>
    </source>
</evidence>
<dbReference type="Proteomes" id="UP000267003">
    <property type="component" value="Unassembled WGS sequence"/>
</dbReference>
<protein>
    <recommendedName>
        <fullName evidence="1">Contractile injection system tube protein N-terminal domain-containing protein</fullName>
    </recommendedName>
</protein>
<name>A0A3A8PJU4_9BACT</name>
<dbReference type="RefSeq" id="WP_120560148.1">
    <property type="nucleotide sequence ID" value="NZ_RAWK01000358.1"/>
</dbReference>
<evidence type="ECO:0000259" key="1">
    <source>
        <dbReference type="Pfam" id="PF19266"/>
    </source>
</evidence>